<reference evidence="2 3" key="1">
    <citation type="journal article" date="2012" name="Genome Biol.">
        <title>Genome and low-iron response of an oceanic diatom adapted to chronic iron limitation.</title>
        <authorList>
            <person name="Lommer M."/>
            <person name="Specht M."/>
            <person name="Roy A.S."/>
            <person name="Kraemer L."/>
            <person name="Andreson R."/>
            <person name="Gutowska M.A."/>
            <person name="Wolf J."/>
            <person name="Bergner S.V."/>
            <person name="Schilhabel M.B."/>
            <person name="Klostermeier U.C."/>
            <person name="Beiko R.G."/>
            <person name="Rosenstiel P."/>
            <person name="Hippler M."/>
            <person name="Laroche J."/>
        </authorList>
    </citation>
    <scope>NUCLEOTIDE SEQUENCE [LARGE SCALE GENOMIC DNA]</scope>
    <source>
        <strain evidence="2 3">CCMP1005</strain>
    </source>
</reference>
<dbReference type="PANTHER" id="PTHR16056:SF2">
    <property type="entry name" value="TESTIS-EXPRESSED PROTEIN 10"/>
    <property type="match status" value="1"/>
</dbReference>
<dbReference type="SUPFAM" id="SSF48371">
    <property type="entry name" value="ARM repeat"/>
    <property type="match status" value="1"/>
</dbReference>
<dbReference type="InterPro" id="IPR016024">
    <property type="entry name" value="ARM-type_fold"/>
</dbReference>
<dbReference type="OrthoDB" id="49330at2759"/>
<sequence length="1084" mass="117476">MAPPKPKAAAATARDFAKRPKAKVGKRAPKKLNSTDTSFKTASVSVRSQSVSLDKNKASGAARQGDGSAVSQIELASSRGNALSTLQASLRHHAPAVRASALRGIRDAVQSLSAFDASIGTTVLEANLPSLLPDMCRCWLDEDDDVRDLAVGLFGDVLGNLSGSDGGLGCLVPFVPFLCAYTSSSLNSLDKSVRRDGSAIVGMLASCDPNPSFSTVNRHLEGSGITLDAMAVEVGQHIDSFLPALERSVKSLSFGNRGRDSETRKDSGKKRKRDDNSARPPPPSRQPAKDSTLTSLALILHSSMASDKSTTTGDERRSVRLDPSPFVSGECSFVKGGSACANSLLVFRGSSRSDNATHLLVRSICDLPIVPQDESIRGAVLPGYDIVDVDSQMSKHEDEAQKMEWLKRTTSLLNTLRVKLVELTHSSKHADGGGLLMAPADLETVDLIIHSIRLIHQRCYIFLPVGRLLSLNSNAEQRNRTNKKRSKASKSGFLDLGDCAGEYRTTVQKAISLLLESFPVSSNTGSDSDRYGYDVTNARICTTLAELGSYCETQLGRNWVDAVFSYVLPRLSSQDETKGGDHMATNTLLHVVGKLLIPRSGVYLLENPTKRHQLMTAFGATFFPRLTAPTPELETDGFIFGSSSVESQSRLEELAPSRLGRTACNMLTVLANLSAPRIFATNNDDEETNTLLVLQMVSVLPLYVSSWGERHPQESGQVLATLIAICRQWPRCEQKSLDGTGLSPVERALDALCSGLRHSIIDLFASAKKSAPSIFVRLPSQTQRLAVGLVGLLKRPPKDLVSALSSCALALSSRSRCGVSNYLLEVVHSMRTTVAMPTYLSFLIDSSGVKTISAAALSSRHPGEYLTELDNSVAQLSRFLLSSCDNPTTKVLPMIRPIIHKWLASSSSDDIKRLFQSRAAVSVLAAFALNDMQTSGGAFSLDDELRGLLVSSIIIDIESSRRLKLREDDIPLFLAQLLGPAAVLFVCQQGLFLEFVEAVCKRINDGRCICRRSSDESKALDGDQSVHLRAVLLLLKSRDPISIAEVVRSDKDLQVRLLARLEEIDKSEGGPFYEKCLHQIKLIV</sequence>
<accession>K0R9B0</accession>
<evidence type="ECO:0000313" key="3">
    <source>
        <dbReference type="Proteomes" id="UP000266841"/>
    </source>
</evidence>
<feature type="compositionally biased region" description="Basic and acidic residues" evidence="1">
    <location>
        <begin position="257"/>
        <end position="266"/>
    </location>
</feature>
<dbReference type="PANTHER" id="PTHR16056">
    <property type="entry name" value="REGULATOR OF MICROTUBULE DYNAMICS PROTEIN"/>
    <property type="match status" value="1"/>
</dbReference>
<dbReference type="Proteomes" id="UP000266841">
    <property type="component" value="Unassembled WGS sequence"/>
</dbReference>
<proteinExistence type="predicted"/>
<dbReference type="EMBL" id="AGNL01045442">
    <property type="protein sequence ID" value="EJK48769.1"/>
    <property type="molecule type" value="Genomic_DNA"/>
</dbReference>
<evidence type="ECO:0000313" key="2">
    <source>
        <dbReference type="EMBL" id="EJK48769.1"/>
    </source>
</evidence>
<feature type="region of interest" description="Disordered" evidence="1">
    <location>
        <begin position="253"/>
        <end position="291"/>
    </location>
</feature>
<dbReference type="OMA" id="PFVPFLC"/>
<protein>
    <recommendedName>
        <fullName evidence="4">Pre-rRNA-processing protein Ipi1 N-terminal domain-containing protein</fullName>
    </recommendedName>
</protein>
<feature type="compositionally biased region" description="Polar residues" evidence="1">
    <location>
        <begin position="32"/>
        <end position="53"/>
    </location>
</feature>
<gene>
    <name evidence="2" type="ORF">THAOC_32404</name>
</gene>
<evidence type="ECO:0000256" key="1">
    <source>
        <dbReference type="SAM" id="MobiDB-lite"/>
    </source>
</evidence>
<feature type="region of interest" description="Disordered" evidence="1">
    <location>
        <begin position="1"/>
        <end position="69"/>
    </location>
</feature>
<dbReference type="AlphaFoldDB" id="K0R9B0"/>
<dbReference type="GO" id="GO:0005634">
    <property type="term" value="C:nucleus"/>
    <property type="evidence" value="ECO:0007669"/>
    <property type="project" value="TreeGrafter"/>
</dbReference>
<keyword evidence="3" id="KW-1185">Reference proteome</keyword>
<dbReference type="eggNOG" id="ENOG502RCIA">
    <property type="taxonomic scope" value="Eukaryota"/>
</dbReference>
<dbReference type="Gene3D" id="1.25.10.10">
    <property type="entry name" value="Leucine-rich Repeat Variant"/>
    <property type="match status" value="1"/>
</dbReference>
<organism evidence="2 3">
    <name type="scientific">Thalassiosira oceanica</name>
    <name type="common">Marine diatom</name>
    <dbReference type="NCBI Taxonomy" id="159749"/>
    <lineage>
        <taxon>Eukaryota</taxon>
        <taxon>Sar</taxon>
        <taxon>Stramenopiles</taxon>
        <taxon>Ochrophyta</taxon>
        <taxon>Bacillariophyta</taxon>
        <taxon>Coscinodiscophyceae</taxon>
        <taxon>Thalassiosirophycidae</taxon>
        <taxon>Thalassiosirales</taxon>
        <taxon>Thalassiosiraceae</taxon>
        <taxon>Thalassiosira</taxon>
    </lineage>
</organism>
<feature type="compositionally biased region" description="Basic residues" evidence="1">
    <location>
        <begin position="19"/>
        <end position="30"/>
    </location>
</feature>
<evidence type="ECO:0008006" key="4">
    <source>
        <dbReference type="Google" id="ProtNLM"/>
    </source>
</evidence>
<name>K0R9B0_THAOC</name>
<dbReference type="InterPro" id="IPR011989">
    <property type="entry name" value="ARM-like"/>
</dbReference>
<comment type="caution">
    <text evidence="2">The sequence shown here is derived from an EMBL/GenBank/DDBJ whole genome shotgun (WGS) entry which is preliminary data.</text>
</comment>